<proteinExistence type="predicted"/>
<dbReference type="PANTHER" id="PTHR46600">
    <property type="entry name" value="THAP DOMAIN-CONTAINING"/>
    <property type="match status" value="1"/>
</dbReference>
<dbReference type="RefSeq" id="XP_062701987.1">
    <property type="nucleotide sequence ID" value="XM_062846003.1"/>
</dbReference>
<feature type="transmembrane region" description="Helical" evidence="8">
    <location>
        <begin position="292"/>
        <end position="310"/>
    </location>
</feature>
<evidence type="ECO:0000256" key="2">
    <source>
        <dbReference type="ARBA" id="ARBA00022771"/>
    </source>
</evidence>
<evidence type="ECO:0000256" key="8">
    <source>
        <dbReference type="SAM" id="Phobius"/>
    </source>
</evidence>
<sequence length="318" mass="36126">MKCFVPTCRSEFTRNSKKNGWKSKHRFPKNTAQRYGWLQAIANAENITINVESINFRTARVCSEHFTDSSFCFRKSKRFLTDEAVPTVFQSNKENCSEFLVSELAGSVTTQQLDSGPVSDTHQDHRRSGFGSIQRTFNVGADQLLPQHRTLRSPISNNLEHHHSIKHHNNNLLDASTKTANTDESGASAPTAQNKVGTENGNRRRRIRYAGDLVGYDPTDAEKVIALPKVQAQLQRSQKTVKQLRSKVKRLKDKLQSMEELLAKLNSKKLLSDTANSFLQVARKLYRFLTRVDVPIIVLIVSIVDMYYLYSISNLLKQ</sequence>
<keyword evidence="11" id="KW-1185">Reference proteome</keyword>
<keyword evidence="4 5" id="KW-0238">DNA-binding</keyword>
<keyword evidence="8" id="KW-0812">Transmembrane</keyword>
<evidence type="ECO:0000256" key="3">
    <source>
        <dbReference type="ARBA" id="ARBA00022833"/>
    </source>
</evidence>
<keyword evidence="8" id="KW-1133">Transmembrane helix</keyword>
<evidence type="ECO:0000256" key="4">
    <source>
        <dbReference type="ARBA" id="ARBA00023125"/>
    </source>
</evidence>
<feature type="coiled-coil region" evidence="6">
    <location>
        <begin position="227"/>
        <end position="268"/>
    </location>
</feature>
<keyword evidence="3" id="KW-0862">Zinc</keyword>
<dbReference type="InterPro" id="IPR006612">
    <property type="entry name" value="THAP_Znf"/>
</dbReference>
<reference evidence="10" key="2">
    <citation type="submission" date="2025-05" db="UniProtKB">
        <authorList>
            <consortium name="EnsemblMetazoa"/>
        </authorList>
    </citation>
    <scope>IDENTIFICATION</scope>
    <source>
        <strain evidence="10">Foshan</strain>
    </source>
</reference>
<dbReference type="Pfam" id="PF05485">
    <property type="entry name" value="THAP"/>
    <property type="match status" value="1"/>
</dbReference>
<dbReference type="Proteomes" id="UP000069940">
    <property type="component" value="Unassembled WGS sequence"/>
</dbReference>
<dbReference type="PANTHER" id="PTHR46600:SF11">
    <property type="entry name" value="THAP DOMAIN-CONTAINING PROTEIN 10"/>
    <property type="match status" value="1"/>
</dbReference>
<keyword evidence="2 5" id="KW-0863">Zinc-finger</keyword>
<evidence type="ECO:0000256" key="7">
    <source>
        <dbReference type="SAM" id="MobiDB-lite"/>
    </source>
</evidence>
<keyword evidence="1" id="KW-0479">Metal-binding</keyword>
<evidence type="ECO:0000256" key="1">
    <source>
        <dbReference type="ARBA" id="ARBA00022723"/>
    </source>
</evidence>
<accession>A0ABM1XQH7</accession>
<organism evidence="10 11">
    <name type="scientific">Aedes albopictus</name>
    <name type="common">Asian tiger mosquito</name>
    <name type="synonym">Stegomyia albopicta</name>
    <dbReference type="NCBI Taxonomy" id="7160"/>
    <lineage>
        <taxon>Eukaryota</taxon>
        <taxon>Metazoa</taxon>
        <taxon>Ecdysozoa</taxon>
        <taxon>Arthropoda</taxon>
        <taxon>Hexapoda</taxon>
        <taxon>Insecta</taxon>
        <taxon>Pterygota</taxon>
        <taxon>Neoptera</taxon>
        <taxon>Endopterygota</taxon>
        <taxon>Diptera</taxon>
        <taxon>Nematocera</taxon>
        <taxon>Culicoidea</taxon>
        <taxon>Culicidae</taxon>
        <taxon>Culicinae</taxon>
        <taxon>Aedini</taxon>
        <taxon>Aedes</taxon>
        <taxon>Stegomyia</taxon>
    </lineage>
</organism>
<dbReference type="SMART" id="SM00980">
    <property type="entry name" value="THAP"/>
    <property type="match status" value="1"/>
</dbReference>
<keyword evidence="8" id="KW-0472">Membrane</keyword>
<evidence type="ECO:0000256" key="5">
    <source>
        <dbReference type="PROSITE-ProRule" id="PRU00309"/>
    </source>
</evidence>
<protein>
    <recommendedName>
        <fullName evidence="9">THAP-type domain-containing protein</fullName>
    </recommendedName>
</protein>
<feature type="domain" description="THAP-type" evidence="9">
    <location>
        <begin position="1"/>
        <end position="89"/>
    </location>
</feature>
<dbReference type="SUPFAM" id="SSF57716">
    <property type="entry name" value="Glucocorticoid receptor-like (DNA-binding domain)"/>
    <property type="match status" value="1"/>
</dbReference>
<dbReference type="PROSITE" id="PS50950">
    <property type="entry name" value="ZF_THAP"/>
    <property type="match status" value="1"/>
</dbReference>
<dbReference type="EnsemblMetazoa" id="AALFPA23_001883.R39082">
    <property type="protein sequence ID" value="AALFPA23_001883.P39082"/>
    <property type="gene ID" value="AALFPA23_001883"/>
</dbReference>
<dbReference type="GeneID" id="134285378"/>
<feature type="compositionally biased region" description="Polar residues" evidence="7">
    <location>
        <begin position="177"/>
        <end position="200"/>
    </location>
</feature>
<evidence type="ECO:0000259" key="9">
    <source>
        <dbReference type="PROSITE" id="PS50950"/>
    </source>
</evidence>
<evidence type="ECO:0000313" key="10">
    <source>
        <dbReference type="EnsemblMetazoa" id="AALFPA23_001883.P39082"/>
    </source>
</evidence>
<evidence type="ECO:0000313" key="11">
    <source>
        <dbReference type="Proteomes" id="UP000069940"/>
    </source>
</evidence>
<reference evidence="11" key="1">
    <citation type="journal article" date="2015" name="Proc. Natl. Acad. Sci. U.S.A.">
        <title>Genome sequence of the Asian Tiger mosquito, Aedes albopictus, reveals insights into its biology, genetics, and evolution.</title>
        <authorList>
            <person name="Chen X.G."/>
            <person name="Jiang X."/>
            <person name="Gu J."/>
            <person name="Xu M."/>
            <person name="Wu Y."/>
            <person name="Deng Y."/>
            <person name="Zhang C."/>
            <person name="Bonizzoni M."/>
            <person name="Dermauw W."/>
            <person name="Vontas J."/>
            <person name="Armbruster P."/>
            <person name="Huang X."/>
            <person name="Yang Y."/>
            <person name="Zhang H."/>
            <person name="He W."/>
            <person name="Peng H."/>
            <person name="Liu Y."/>
            <person name="Wu K."/>
            <person name="Chen J."/>
            <person name="Lirakis M."/>
            <person name="Topalis P."/>
            <person name="Van Leeuwen T."/>
            <person name="Hall A.B."/>
            <person name="Jiang X."/>
            <person name="Thorpe C."/>
            <person name="Mueller R.L."/>
            <person name="Sun C."/>
            <person name="Waterhouse R.M."/>
            <person name="Yan G."/>
            <person name="Tu Z.J."/>
            <person name="Fang X."/>
            <person name="James A.A."/>
        </authorList>
    </citation>
    <scope>NUCLEOTIDE SEQUENCE [LARGE SCALE GENOMIC DNA]</scope>
    <source>
        <strain evidence="11">Foshan</strain>
    </source>
</reference>
<name>A0ABM1XQH7_AEDAL</name>
<evidence type="ECO:0000256" key="6">
    <source>
        <dbReference type="SAM" id="Coils"/>
    </source>
</evidence>
<dbReference type="InterPro" id="IPR026516">
    <property type="entry name" value="THAP1/10"/>
</dbReference>
<dbReference type="SMART" id="SM00692">
    <property type="entry name" value="DM3"/>
    <property type="match status" value="1"/>
</dbReference>
<keyword evidence="6" id="KW-0175">Coiled coil</keyword>
<feature type="region of interest" description="Disordered" evidence="7">
    <location>
        <begin position="177"/>
        <end position="204"/>
    </location>
</feature>